<dbReference type="Proteomes" id="UP000835052">
    <property type="component" value="Unassembled WGS sequence"/>
</dbReference>
<evidence type="ECO:0000313" key="3">
    <source>
        <dbReference type="Proteomes" id="UP000835052"/>
    </source>
</evidence>
<name>A0A8S1HLG2_9PELO</name>
<feature type="compositionally biased region" description="Basic and acidic residues" evidence="1">
    <location>
        <begin position="20"/>
        <end position="55"/>
    </location>
</feature>
<evidence type="ECO:0000256" key="1">
    <source>
        <dbReference type="SAM" id="MobiDB-lite"/>
    </source>
</evidence>
<comment type="caution">
    <text evidence="2">The sequence shown here is derived from an EMBL/GenBank/DDBJ whole genome shotgun (WGS) entry which is preliminary data.</text>
</comment>
<feature type="region of interest" description="Disordered" evidence="1">
    <location>
        <begin position="280"/>
        <end position="354"/>
    </location>
</feature>
<dbReference type="OrthoDB" id="2187714at2759"/>
<accession>A0A8S1HLG2</accession>
<gene>
    <name evidence="2" type="ORF">CAUJ_LOCUS11157</name>
</gene>
<proteinExistence type="predicted"/>
<feature type="compositionally biased region" description="Basic and acidic residues" evidence="1">
    <location>
        <begin position="1"/>
        <end position="12"/>
    </location>
</feature>
<keyword evidence="3" id="KW-1185">Reference proteome</keyword>
<reference evidence="2" key="1">
    <citation type="submission" date="2020-10" db="EMBL/GenBank/DDBJ databases">
        <authorList>
            <person name="Kikuchi T."/>
        </authorList>
    </citation>
    <scope>NUCLEOTIDE SEQUENCE</scope>
    <source>
        <strain evidence="2">NKZ352</strain>
    </source>
</reference>
<feature type="region of interest" description="Disordered" evidence="1">
    <location>
        <begin position="1"/>
        <end position="67"/>
    </location>
</feature>
<protein>
    <submittedName>
        <fullName evidence="2">Uncharacterized protein</fullName>
    </submittedName>
</protein>
<dbReference type="EMBL" id="CAJGYM010000053">
    <property type="protein sequence ID" value="CAD6195238.1"/>
    <property type="molecule type" value="Genomic_DNA"/>
</dbReference>
<evidence type="ECO:0000313" key="2">
    <source>
        <dbReference type="EMBL" id="CAD6195238.1"/>
    </source>
</evidence>
<organism evidence="2 3">
    <name type="scientific">Caenorhabditis auriculariae</name>
    <dbReference type="NCBI Taxonomy" id="2777116"/>
    <lineage>
        <taxon>Eukaryota</taxon>
        <taxon>Metazoa</taxon>
        <taxon>Ecdysozoa</taxon>
        <taxon>Nematoda</taxon>
        <taxon>Chromadorea</taxon>
        <taxon>Rhabditida</taxon>
        <taxon>Rhabditina</taxon>
        <taxon>Rhabditomorpha</taxon>
        <taxon>Rhabditoidea</taxon>
        <taxon>Rhabditidae</taxon>
        <taxon>Peloderinae</taxon>
        <taxon>Caenorhabditis</taxon>
    </lineage>
</organism>
<sequence>MTFDAKDDDGCRSKMPPTIRHGEKDDARGHVGEVVTREARRRDRRQTRERDDDMAAQRTHNTRSLSPTATAAVEVVVAVMELGQGAFKTKKSALSLDLNDETGVSSLTVTPDQAFSDDAMNAQKQYAQGFLDALRVVQQSNKFEFTGLSPTALPMLRSTPAELMSPLLTPTNSRDMRAIMYGLLGTPGMTASQTKVMTSSNGVSPTSAPCGNGLGLDALSLPTTLALDNQSLLSLAAVALPGPPISTTTTTTSSLASSPTMPVSLANLSCLTNIATSSLPSTSRPDKFNLTPPQLRIDTVEDSDASESRSRSSSSAPSSNRREEATVATVGQAMTHPRNSPLRDVMSHPPPTQSLPNASPLAQLIYCLCKFFSVARRTFGLQTSASSAASELRTEMHHQWTYPHGQQHLIHQPSTHHGFATPSHADFSGYSSSDANQIAARTKGASICQRRQEVSRREEIQNSVPPTFQTKYCTGQHDAVTHWTTDAVAAAKTFLAHDFLATSPPVLTLSQRDATSSHRKLLPAAAVAVATLQRLRQSLPPVSVWSTSCLALSV</sequence>
<feature type="compositionally biased region" description="Polar residues" evidence="1">
    <location>
        <begin position="58"/>
        <end position="67"/>
    </location>
</feature>
<dbReference type="AlphaFoldDB" id="A0A8S1HLG2"/>